<dbReference type="Pfam" id="PF00282">
    <property type="entry name" value="Pyridoxal_deC"/>
    <property type="match status" value="1"/>
</dbReference>
<dbReference type="Gene3D" id="3.40.640.10">
    <property type="entry name" value="Type I PLP-dependent aspartate aminotransferase-like (Major domain)"/>
    <property type="match status" value="1"/>
</dbReference>
<evidence type="ECO:0000256" key="2">
    <source>
        <dbReference type="ARBA" id="ARBA00009533"/>
    </source>
</evidence>
<dbReference type="PANTHER" id="PTHR43321:SF35">
    <property type="entry name" value="GLUTAMATE DECARBOXYLASE"/>
    <property type="match status" value="1"/>
</dbReference>
<dbReference type="InterPro" id="IPR015421">
    <property type="entry name" value="PyrdxlP-dep_Trfase_major"/>
</dbReference>
<protein>
    <recommendedName>
        <fullName evidence="3 9">Glutamate decarboxylase</fullName>
        <ecNumber evidence="3 9">4.1.1.15</ecNumber>
    </recommendedName>
</protein>
<dbReference type="OMA" id="GHFENVQ"/>
<dbReference type="GO" id="GO:0004351">
    <property type="term" value="F:glutamate decarboxylase activity"/>
    <property type="evidence" value="ECO:0007669"/>
    <property type="project" value="UniProtKB-EC"/>
</dbReference>
<dbReference type="AlphaFoldDB" id="A0A9R0S5A7"/>
<dbReference type="InterPro" id="IPR010107">
    <property type="entry name" value="Glutamate_decarboxylase"/>
</dbReference>
<evidence type="ECO:0000256" key="6">
    <source>
        <dbReference type="ARBA" id="ARBA00023239"/>
    </source>
</evidence>
<dbReference type="Gene3D" id="3.90.1150.160">
    <property type="match status" value="1"/>
</dbReference>
<comment type="similarity">
    <text evidence="2 8">Belongs to the group II decarboxylase family.</text>
</comment>
<accession>A0A9R0S5A7</accession>
<feature type="modified residue" description="N6-(pyridoxal phosphate)lysine" evidence="7">
    <location>
        <position position="304"/>
    </location>
</feature>
<dbReference type="FunFam" id="3.90.1150.160:FF:000001">
    <property type="entry name" value="Glutamate decarboxylase"/>
    <property type="match status" value="1"/>
</dbReference>
<sequence length="527" mass="59715">MVLSRAASDTDVSVHSTFASRYVRSSLPRYRMPENSIPKEAAYQIINDELMLDGNPRLNLASFVTTWMEPECDKLIMASMNKNYVDMDEYPVTTEFQNRCVNMIAHLFHAPLGESETAVGVGTVGSSEAIMLAGLAFKRRWQNKRRAEGKPFDKPNIITGANVQVTYQPSASRSMEELRAKKPIQTFKLMQVCWEKFARYFEVELKEVKLREGYYVMDPEQAVEMVDENTICVAAILGSTLNGEFEDVKRINDLLEEKNKRTGWETPIHVDAASGGFIAPFLYPELEWDFRLPWVKSINVSGHKYGLVYPGIGWCVWRTKEDLPDELIFHINYLGSDQPTFTLNFSKGSSQVIGQYYQLIRHGIEGYTKIMENCQENAMVVKEGLEKTGRFSIVSKDEGVPLVAFSLKDRSRHDEFEISDMLRRFGWIVPAYTMPADAQHVTVLRVVIREEFSRTLAERLVLDIDTVMAQLDALPSKLAPPALLPAALPKTVVVANGHVKKTELETQKSVTEAWKKFVLAKKTNGVC</sequence>
<evidence type="ECO:0000256" key="9">
    <source>
        <dbReference type="RuleBase" id="RU361171"/>
    </source>
</evidence>
<dbReference type="Gene3D" id="4.10.280.50">
    <property type="match status" value="1"/>
</dbReference>
<dbReference type="SUPFAM" id="SSF53383">
    <property type="entry name" value="PLP-dependent transferases"/>
    <property type="match status" value="1"/>
</dbReference>
<dbReference type="FunFam" id="4.10.280.50:FF:000002">
    <property type="entry name" value="Glutamate decarboxylase"/>
    <property type="match status" value="1"/>
</dbReference>
<organism evidence="10 11">
    <name type="scientific">Triticum turgidum subsp. durum</name>
    <name type="common">Durum wheat</name>
    <name type="synonym">Triticum durum</name>
    <dbReference type="NCBI Taxonomy" id="4567"/>
    <lineage>
        <taxon>Eukaryota</taxon>
        <taxon>Viridiplantae</taxon>
        <taxon>Streptophyta</taxon>
        <taxon>Embryophyta</taxon>
        <taxon>Tracheophyta</taxon>
        <taxon>Spermatophyta</taxon>
        <taxon>Magnoliopsida</taxon>
        <taxon>Liliopsida</taxon>
        <taxon>Poales</taxon>
        <taxon>Poaceae</taxon>
        <taxon>BOP clade</taxon>
        <taxon>Pooideae</taxon>
        <taxon>Triticodae</taxon>
        <taxon>Triticeae</taxon>
        <taxon>Triticinae</taxon>
        <taxon>Triticum</taxon>
    </lineage>
</organism>
<evidence type="ECO:0000313" key="11">
    <source>
        <dbReference type="Proteomes" id="UP000324705"/>
    </source>
</evidence>
<name>A0A9R0S5A7_TRITD</name>
<dbReference type="GO" id="GO:0006538">
    <property type="term" value="P:L-glutamate catabolic process"/>
    <property type="evidence" value="ECO:0007669"/>
    <property type="project" value="TreeGrafter"/>
</dbReference>
<reference evidence="10 11" key="1">
    <citation type="submission" date="2017-09" db="EMBL/GenBank/DDBJ databases">
        <authorList>
            <consortium name="International Durum Wheat Genome Sequencing Consortium (IDWGSC)"/>
            <person name="Milanesi L."/>
        </authorList>
    </citation>
    <scope>NUCLEOTIDE SEQUENCE [LARGE SCALE GENOMIC DNA]</scope>
    <source>
        <strain evidence="11">cv. Svevo</strain>
    </source>
</reference>
<dbReference type="InterPro" id="IPR002129">
    <property type="entry name" value="PyrdxlP-dep_de-COase"/>
</dbReference>
<evidence type="ECO:0000313" key="10">
    <source>
        <dbReference type="EMBL" id="VAH88567.1"/>
    </source>
</evidence>
<dbReference type="NCBIfam" id="TIGR01788">
    <property type="entry name" value="Glu-decarb-GAD"/>
    <property type="match status" value="1"/>
</dbReference>
<dbReference type="PANTHER" id="PTHR43321">
    <property type="entry name" value="GLUTAMATE DECARBOXYLASE"/>
    <property type="match status" value="1"/>
</dbReference>
<dbReference type="GO" id="GO:0005829">
    <property type="term" value="C:cytosol"/>
    <property type="evidence" value="ECO:0007669"/>
    <property type="project" value="TreeGrafter"/>
</dbReference>
<comment type="catalytic activity">
    <reaction evidence="9">
        <text>L-glutamate + H(+) = 4-aminobutanoate + CO2</text>
        <dbReference type="Rhea" id="RHEA:17785"/>
        <dbReference type="ChEBI" id="CHEBI:15378"/>
        <dbReference type="ChEBI" id="CHEBI:16526"/>
        <dbReference type="ChEBI" id="CHEBI:29985"/>
        <dbReference type="ChEBI" id="CHEBI:59888"/>
        <dbReference type="EC" id="4.1.1.15"/>
    </reaction>
</comment>
<evidence type="ECO:0000256" key="3">
    <source>
        <dbReference type="ARBA" id="ARBA00012421"/>
    </source>
</evidence>
<keyword evidence="6 8" id="KW-0456">Lyase</keyword>
<comment type="cofactor">
    <cofactor evidence="1 7 8">
        <name>pyridoxal 5'-phosphate</name>
        <dbReference type="ChEBI" id="CHEBI:597326"/>
    </cofactor>
</comment>
<evidence type="ECO:0000256" key="1">
    <source>
        <dbReference type="ARBA" id="ARBA00001933"/>
    </source>
</evidence>
<dbReference type="InterPro" id="IPR015424">
    <property type="entry name" value="PyrdxlP-dep_Trfase"/>
</dbReference>
<dbReference type="Gramene" id="TRITD4Av1G028990.4">
    <property type="protein sequence ID" value="TRITD4Av1G028990.4"/>
    <property type="gene ID" value="TRITD4Av1G028990"/>
</dbReference>
<dbReference type="GO" id="GO:0030170">
    <property type="term" value="F:pyridoxal phosphate binding"/>
    <property type="evidence" value="ECO:0007669"/>
    <property type="project" value="InterPro"/>
</dbReference>
<evidence type="ECO:0000256" key="7">
    <source>
        <dbReference type="PIRSR" id="PIRSR602129-50"/>
    </source>
</evidence>
<dbReference type="EMBL" id="LT934117">
    <property type="protein sequence ID" value="VAH88567.1"/>
    <property type="molecule type" value="Genomic_DNA"/>
</dbReference>
<keyword evidence="11" id="KW-1185">Reference proteome</keyword>
<dbReference type="Proteomes" id="UP000324705">
    <property type="component" value="Chromosome 4A"/>
</dbReference>
<evidence type="ECO:0000256" key="4">
    <source>
        <dbReference type="ARBA" id="ARBA00022793"/>
    </source>
</evidence>
<evidence type="ECO:0000256" key="8">
    <source>
        <dbReference type="RuleBase" id="RU000382"/>
    </source>
</evidence>
<keyword evidence="4 9" id="KW-0210">Decarboxylase</keyword>
<dbReference type="FunFam" id="3.40.640.10:FF:000022">
    <property type="entry name" value="Glutamate decarboxylase"/>
    <property type="match status" value="1"/>
</dbReference>
<gene>
    <name evidence="10" type="ORF">TRITD_4Av1G028990</name>
</gene>
<proteinExistence type="inferred from homology"/>
<keyword evidence="5 7" id="KW-0663">Pyridoxal phosphate</keyword>
<dbReference type="EC" id="4.1.1.15" evidence="3 9"/>
<evidence type="ECO:0000256" key="5">
    <source>
        <dbReference type="ARBA" id="ARBA00022898"/>
    </source>
</evidence>